<gene>
    <name evidence="2" type="ORF">GII30_19020</name>
</gene>
<feature type="compositionally biased region" description="Low complexity" evidence="1">
    <location>
        <begin position="292"/>
        <end position="309"/>
    </location>
</feature>
<evidence type="ECO:0000313" key="2">
    <source>
        <dbReference type="EMBL" id="QHN40977.1"/>
    </source>
</evidence>
<dbReference type="RefSeq" id="WP_005193193.1">
    <property type="nucleotide sequence ID" value="NZ_CP045804.1"/>
</dbReference>
<proteinExistence type="predicted"/>
<dbReference type="InterPro" id="IPR043740">
    <property type="entry name" value="DUF5685"/>
</dbReference>
<accession>A0A857LRX1</accession>
<dbReference type="AlphaFoldDB" id="A0A857LRX1"/>
<feature type="region of interest" description="Disordered" evidence="1">
    <location>
        <begin position="286"/>
        <end position="324"/>
    </location>
</feature>
<reference evidence="2" key="1">
    <citation type="journal article" date="2021" name="Nat. Microbiol.">
        <title>Cocultivation of an ultrasmall environmental parasitic bacterium with lytic ability against bacteria associated with wastewater foams.</title>
        <authorList>
            <person name="Batinovic S."/>
            <person name="Rose J.J.A."/>
            <person name="Ratcliffe J."/>
            <person name="Seviour R.J."/>
            <person name="Petrovski S."/>
        </authorList>
    </citation>
    <scope>NUCLEOTIDE SEQUENCE</scope>
    <source>
        <strain evidence="2">CON44</strain>
    </source>
</reference>
<sequence>MFGLLSPCRHTLDDDLLEQWRAHMCGLCVSLRDGHGQASRLTTNTDAIMVSVLTAAQSPAPTATTGVGRCPLRGMRTATVVAADDPGIRLATTASLTLAAAKAADVVDEQRLSLAPRSRVRSAAASVAGKRLRGHAAGDRDIAGTLGVDDMLRELSGQAPLEARPGTDLDALTHASAEAASRVFAATADVAGVHQNREALADIGYDFGRLAHLLDAVDDYDSDTRDGSFNPLRATGTEVATALDDCRRLVRAIRRRYRDLDLADDRLLRAVLIDGVRQAVSSRTHRFGGCASGSSAASPTAPDTQTDPDTPLKREVPAPGRGLPPDRRFHERILPFIGVSCTGYACCADHWNHCTDEWKPAWCNGDCSPDCGNCCECGDCCDDDCCCDCDCCGCDC</sequence>
<protein>
    <submittedName>
        <fullName evidence="2">Regulator</fullName>
    </submittedName>
</protein>
<dbReference type="Pfam" id="PF18937">
    <property type="entry name" value="DUF5685"/>
    <property type="match status" value="1"/>
</dbReference>
<dbReference type="EMBL" id="CP045810">
    <property type="protein sequence ID" value="QHN40977.1"/>
    <property type="molecule type" value="Genomic_DNA"/>
</dbReference>
<name>A0A857LRX1_9ACTN</name>
<organism evidence="2">
    <name type="scientific">Gordonia amarae</name>
    <dbReference type="NCBI Taxonomy" id="36821"/>
    <lineage>
        <taxon>Bacteria</taxon>
        <taxon>Bacillati</taxon>
        <taxon>Actinomycetota</taxon>
        <taxon>Actinomycetes</taxon>
        <taxon>Mycobacteriales</taxon>
        <taxon>Gordoniaceae</taxon>
        <taxon>Gordonia</taxon>
    </lineage>
</organism>
<evidence type="ECO:0000256" key="1">
    <source>
        <dbReference type="SAM" id="MobiDB-lite"/>
    </source>
</evidence>